<keyword evidence="2" id="KW-0732">Signal</keyword>
<feature type="signal peptide" evidence="2">
    <location>
        <begin position="1"/>
        <end position="19"/>
    </location>
</feature>
<organism evidence="3 4">
    <name type="scientific">Potamilus streckersoni</name>
    <dbReference type="NCBI Taxonomy" id="2493646"/>
    <lineage>
        <taxon>Eukaryota</taxon>
        <taxon>Metazoa</taxon>
        <taxon>Spiralia</taxon>
        <taxon>Lophotrochozoa</taxon>
        <taxon>Mollusca</taxon>
        <taxon>Bivalvia</taxon>
        <taxon>Autobranchia</taxon>
        <taxon>Heteroconchia</taxon>
        <taxon>Palaeoheterodonta</taxon>
        <taxon>Unionida</taxon>
        <taxon>Unionoidea</taxon>
        <taxon>Unionidae</taxon>
        <taxon>Ambleminae</taxon>
        <taxon>Lampsilini</taxon>
        <taxon>Potamilus</taxon>
    </lineage>
</organism>
<dbReference type="Gene3D" id="2.60.40.10">
    <property type="entry name" value="Immunoglobulins"/>
    <property type="match status" value="1"/>
</dbReference>
<evidence type="ECO:0000313" key="4">
    <source>
        <dbReference type="Proteomes" id="UP001195483"/>
    </source>
</evidence>
<feature type="transmembrane region" description="Helical" evidence="1">
    <location>
        <begin position="316"/>
        <end position="337"/>
    </location>
</feature>
<keyword evidence="1" id="KW-0472">Membrane</keyword>
<feature type="chain" id="PRO_5041905551" evidence="2">
    <location>
        <begin position="20"/>
        <end position="616"/>
    </location>
</feature>
<comment type="caution">
    <text evidence="3">The sequence shown here is derived from an EMBL/GenBank/DDBJ whole genome shotgun (WGS) entry which is preliminary data.</text>
</comment>
<keyword evidence="4" id="KW-1185">Reference proteome</keyword>
<protein>
    <submittedName>
        <fullName evidence="3">Uncharacterized protein</fullName>
    </submittedName>
</protein>
<dbReference type="InterPro" id="IPR013783">
    <property type="entry name" value="Ig-like_fold"/>
</dbReference>
<dbReference type="Proteomes" id="UP001195483">
    <property type="component" value="Unassembled WGS sequence"/>
</dbReference>
<evidence type="ECO:0000313" key="3">
    <source>
        <dbReference type="EMBL" id="KAK3580154.1"/>
    </source>
</evidence>
<reference evidence="3" key="2">
    <citation type="journal article" date="2021" name="Genome Biol. Evol.">
        <title>Developing a high-quality reference genome for a parasitic bivalve with doubly uniparental inheritance (Bivalvia: Unionida).</title>
        <authorList>
            <person name="Smith C.H."/>
        </authorList>
    </citation>
    <scope>NUCLEOTIDE SEQUENCE</scope>
    <source>
        <strain evidence="3">CHS0354</strain>
        <tissue evidence="3">Mantle</tissue>
    </source>
</reference>
<gene>
    <name evidence="3" type="ORF">CHS0354_013435</name>
</gene>
<keyword evidence="1" id="KW-0812">Transmembrane</keyword>
<sequence>MAILIRICVFLFGIYDTKAWKPEIYSKGENVTILQIKRTQNVEITFSAFTSKQHTTNVMIYDSRKNFISINRNYTGRITWIEMNNGILSFLLLNVSFMDSGNYSVSTLEDSVQNGKKTILVPRIVIRGQDRGSLIVQFMCNKTNASSIKIEMVSPTYHLIAIYDVEQAGCSVYLYTSEIESCALSGNVFFITFQKLSWYDVGTYVAWDDKSFLLDSAIIDIEEGTSTTSLETTKGYATIPSTANTKQYDFTSRSHVQGDNINVNIDEFEPNSDSSSEGNVSGYSRMLHVTNVMLNDPQKNQHDRESVNIHYTDKPILLFVSAVAVVVVAACLAMIAFRKIRHRRVPTTATNDMTFRNRRNTIANSFRTLYQNVKEAILSEDTRMVSATKNGTVNLRDKSSNKSQVKDRQKEENIYHRRFDCVDSSTKTPRNFQISSLAHLYDYVHKNHDHRWSYESNLRSRPNSTESIAEPCCEYDYVVQHSFMTLRPPAPDPAVTGKIKNQGTRTDSISWYKRLNIKVASRVDPLTLYSEIHKERSRENNCTASSSEPGSSDFINQLASSNYFELESIRGTDSMNSPSWLTYSVDPNWRKRENLNSKNRVLRQIENWKSGQDFEL</sequence>
<reference evidence="3" key="1">
    <citation type="journal article" date="2021" name="Genome Biol. Evol.">
        <title>A High-Quality Reference Genome for a Parasitic Bivalve with Doubly Uniparental Inheritance (Bivalvia: Unionida).</title>
        <authorList>
            <person name="Smith C.H."/>
        </authorList>
    </citation>
    <scope>NUCLEOTIDE SEQUENCE</scope>
    <source>
        <strain evidence="3">CHS0354</strain>
    </source>
</reference>
<keyword evidence="1" id="KW-1133">Transmembrane helix</keyword>
<name>A0AAE0VJG9_9BIVA</name>
<proteinExistence type="predicted"/>
<dbReference type="AlphaFoldDB" id="A0AAE0VJG9"/>
<reference evidence="3" key="3">
    <citation type="submission" date="2023-05" db="EMBL/GenBank/DDBJ databases">
        <authorList>
            <person name="Smith C.H."/>
        </authorList>
    </citation>
    <scope>NUCLEOTIDE SEQUENCE</scope>
    <source>
        <strain evidence="3">CHS0354</strain>
        <tissue evidence="3">Mantle</tissue>
    </source>
</reference>
<evidence type="ECO:0000256" key="1">
    <source>
        <dbReference type="SAM" id="Phobius"/>
    </source>
</evidence>
<accession>A0AAE0VJG9</accession>
<dbReference type="EMBL" id="JAEAOA010000817">
    <property type="protein sequence ID" value="KAK3580154.1"/>
    <property type="molecule type" value="Genomic_DNA"/>
</dbReference>
<evidence type="ECO:0000256" key="2">
    <source>
        <dbReference type="SAM" id="SignalP"/>
    </source>
</evidence>